<feature type="chain" id="PRO_5045296189" evidence="1">
    <location>
        <begin position="23"/>
        <end position="88"/>
    </location>
</feature>
<dbReference type="Pfam" id="PF12836">
    <property type="entry name" value="HHH_3"/>
    <property type="match status" value="1"/>
</dbReference>
<evidence type="ECO:0000256" key="1">
    <source>
        <dbReference type="SAM" id="SignalP"/>
    </source>
</evidence>
<reference evidence="3 4" key="1">
    <citation type="submission" date="2024-02" db="EMBL/GenBank/DDBJ databases">
        <title>New especies of Spiribacter isolated from saline water.</title>
        <authorList>
            <person name="Leon M.J."/>
            <person name="De La Haba R."/>
            <person name="Sanchez-Porro C."/>
            <person name="Ventosa A."/>
        </authorList>
    </citation>
    <scope>NUCLEOTIDE SEQUENCE [LARGE SCALE GENOMIC DNA]</scope>
    <source>
        <strain evidence="4">ag22IC6-196</strain>
    </source>
</reference>
<dbReference type="PANTHER" id="PTHR21180:SF32">
    <property type="entry name" value="ENDONUCLEASE_EXONUCLEASE_PHOSPHATASE FAMILY DOMAIN-CONTAINING PROTEIN 1"/>
    <property type="match status" value="1"/>
</dbReference>
<dbReference type="RefSeq" id="WP_159299702.1">
    <property type="nucleotide sequence ID" value="NZ_JBAKFG010000003.1"/>
</dbReference>
<dbReference type="InterPro" id="IPR004509">
    <property type="entry name" value="Competence_ComEA_HhH"/>
</dbReference>
<dbReference type="InterPro" id="IPR010994">
    <property type="entry name" value="RuvA_2-like"/>
</dbReference>
<dbReference type="Proteomes" id="UP001556636">
    <property type="component" value="Unassembled WGS sequence"/>
</dbReference>
<feature type="signal peptide" evidence="1">
    <location>
        <begin position="1"/>
        <end position="22"/>
    </location>
</feature>
<evidence type="ECO:0000313" key="3">
    <source>
        <dbReference type="EMBL" id="MEX0373332.1"/>
    </source>
</evidence>
<feature type="domain" description="Helix-hairpin-helix DNA-binding motif class 1" evidence="2">
    <location>
        <begin position="35"/>
        <end position="54"/>
    </location>
</feature>
<evidence type="ECO:0000313" key="4">
    <source>
        <dbReference type="Proteomes" id="UP001556636"/>
    </source>
</evidence>
<comment type="caution">
    <text evidence="3">The sequence shown here is derived from an EMBL/GenBank/DDBJ whole genome shotgun (WGS) entry which is preliminary data.</text>
</comment>
<accession>A0ABV3RYP4</accession>
<dbReference type="InterPro" id="IPR003583">
    <property type="entry name" value="Hlx-hairpin-Hlx_DNA-bd_motif"/>
</dbReference>
<protein>
    <submittedName>
        <fullName evidence="3">Helix-hairpin-helix domain-containing protein</fullName>
    </submittedName>
</protein>
<dbReference type="SMART" id="SM00278">
    <property type="entry name" value="HhH1"/>
    <property type="match status" value="2"/>
</dbReference>
<proteinExistence type="predicted"/>
<keyword evidence="4" id="KW-1185">Reference proteome</keyword>
<dbReference type="EMBL" id="JBAKFG010000003">
    <property type="protein sequence ID" value="MEX0373332.1"/>
    <property type="molecule type" value="Genomic_DNA"/>
</dbReference>
<dbReference type="PANTHER" id="PTHR21180">
    <property type="entry name" value="ENDONUCLEASE/EXONUCLEASE/PHOSPHATASE FAMILY DOMAIN-CONTAINING PROTEIN 1"/>
    <property type="match status" value="1"/>
</dbReference>
<name>A0ABV3RYP4_9GAMM</name>
<dbReference type="Gene3D" id="1.10.150.320">
    <property type="entry name" value="Photosystem II 12 kDa extrinsic protein"/>
    <property type="match status" value="1"/>
</dbReference>
<dbReference type="InterPro" id="IPR051675">
    <property type="entry name" value="Endo/Exo/Phosphatase_dom_1"/>
</dbReference>
<evidence type="ECO:0000259" key="2">
    <source>
        <dbReference type="SMART" id="SM00278"/>
    </source>
</evidence>
<dbReference type="SUPFAM" id="SSF47781">
    <property type="entry name" value="RuvA domain 2-like"/>
    <property type="match status" value="1"/>
</dbReference>
<organism evidence="3 4">
    <name type="scientific">Spiribacter roseus</name>
    <dbReference type="NCBI Taxonomy" id="1855875"/>
    <lineage>
        <taxon>Bacteria</taxon>
        <taxon>Pseudomonadati</taxon>
        <taxon>Pseudomonadota</taxon>
        <taxon>Gammaproteobacteria</taxon>
        <taxon>Chromatiales</taxon>
        <taxon>Ectothiorhodospiraceae</taxon>
        <taxon>Spiribacter</taxon>
    </lineage>
</organism>
<gene>
    <name evidence="3" type="ORF">V6X51_07755</name>
</gene>
<dbReference type="NCBIfam" id="TIGR00426">
    <property type="entry name" value="competence protein ComEA helix-hairpin-helix repeat region"/>
    <property type="match status" value="1"/>
</dbReference>
<feature type="domain" description="Helix-hairpin-helix DNA-binding motif class 1" evidence="2">
    <location>
        <begin position="65"/>
        <end position="84"/>
    </location>
</feature>
<keyword evidence="1" id="KW-0732">Signal</keyword>
<sequence length="88" mass="9112">MTVSRSLGLLAASSLFAGAAVASTDPVNVNEAGIDRLQQLNGVGPATAEAIIQDREENGPFERIDAMTRVNGIGAATLESLRESVTLD</sequence>